<organism evidence="2 3">
    <name type="scientific">Calidithermus terrae</name>
    <dbReference type="NCBI Taxonomy" id="1408545"/>
    <lineage>
        <taxon>Bacteria</taxon>
        <taxon>Thermotogati</taxon>
        <taxon>Deinococcota</taxon>
        <taxon>Deinococci</taxon>
        <taxon>Thermales</taxon>
        <taxon>Thermaceae</taxon>
        <taxon>Calidithermus</taxon>
    </lineage>
</organism>
<dbReference type="Proteomes" id="UP000265715">
    <property type="component" value="Unassembled WGS sequence"/>
</dbReference>
<sequence length="168" mass="18290">MYTVYTFPAGRKLALSSTVRGVKLWAMSLYLFSIGLVVASIVLYQIAQRSMPHALNPFYALIFVYALGIVVCTVALFFYPADRSPGSFLRGMNWAPAALALAVVGLELGYLLAYRAGWNLALAPIVANVAALFLLVPIGLIFFREQLTAVRAVGLLLCLVGFVLATRR</sequence>
<feature type="transmembrane region" description="Helical" evidence="1">
    <location>
        <begin position="120"/>
        <end position="143"/>
    </location>
</feature>
<evidence type="ECO:0000313" key="3">
    <source>
        <dbReference type="Proteomes" id="UP000265715"/>
    </source>
</evidence>
<feature type="transmembrane region" description="Helical" evidence="1">
    <location>
        <begin position="149"/>
        <end position="166"/>
    </location>
</feature>
<proteinExistence type="predicted"/>
<protein>
    <recommendedName>
        <fullName evidence="4">EamA-like transporter family protein</fullName>
    </recommendedName>
</protein>
<reference evidence="2 3" key="1">
    <citation type="submission" date="2018-08" db="EMBL/GenBank/DDBJ databases">
        <title>Meiothermus terrae DSM 26712 genome sequencing project.</title>
        <authorList>
            <person name="Da Costa M.S."/>
            <person name="Albuquerque L."/>
            <person name="Raposo P."/>
            <person name="Froufe H.J.C."/>
            <person name="Barroso C.S."/>
            <person name="Egas C."/>
        </authorList>
    </citation>
    <scope>NUCLEOTIDE SEQUENCE [LARGE SCALE GENOMIC DNA]</scope>
    <source>
        <strain evidence="2 3">DSM 26712</strain>
    </source>
</reference>
<dbReference type="AlphaFoldDB" id="A0A399F1R3"/>
<dbReference type="EMBL" id="QXDL01000021">
    <property type="protein sequence ID" value="RIH89219.1"/>
    <property type="molecule type" value="Genomic_DNA"/>
</dbReference>
<evidence type="ECO:0008006" key="4">
    <source>
        <dbReference type="Google" id="ProtNLM"/>
    </source>
</evidence>
<keyword evidence="3" id="KW-1185">Reference proteome</keyword>
<gene>
    <name evidence="2" type="ORF">Mterra_00800</name>
</gene>
<feature type="transmembrane region" description="Helical" evidence="1">
    <location>
        <begin position="58"/>
        <end position="79"/>
    </location>
</feature>
<comment type="caution">
    <text evidence="2">The sequence shown here is derived from an EMBL/GenBank/DDBJ whole genome shotgun (WGS) entry which is preliminary data.</text>
</comment>
<accession>A0A399F1R3</accession>
<feature type="transmembrane region" description="Helical" evidence="1">
    <location>
        <begin position="24"/>
        <end position="46"/>
    </location>
</feature>
<evidence type="ECO:0000256" key="1">
    <source>
        <dbReference type="SAM" id="Phobius"/>
    </source>
</evidence>
<keyword evidence="1" id="KW-0472">Membrane</keyword>
<name>A0A399F1R3_9DEIN</name>
<evidence type="ECO:0000313" key="2">
    <source>
        <dbReference type="EMBL" id="RIH89219.1"/>
    </source>
</evidence>
<feature type="transmembrane region" description="Helical" evidence="1">
    <location>
        <begin position="91"/>
        <end position="113"/>
    </location>
</feature>
<keyword evidence="1" id="KW-0812">Transmembrane</keyword>
<keyword evidence="1" id="KW-1133">Transmembrane helix</keyword>